<evidence type="ECO:0000256" key="1">
    <source>
        <dbReference type="ARBA" id="ARBA00022514"/>
    </source>
</evidence>
<reference evidence="3" key="1">
    <citation type="submission" date="2025-08" db="UniProtKB">
        <authorList>
            <consortium name="Ensembl"/>
        </authorList>
    </citation>
    <scope>IDENTIFICATION</scope>
</reference>
<evidence type="ECO:0000313" key="4">
    <source>
        <dbReference type="Proteomes" id="UP000472270"/>
    </source>
</evidence>
<dbReference type="InterPro" id="IPR001811">
    <property type="entry name" value="Chemokine_IL8-like_dom"/>
</dbReference>
<evidence type="ECO:0000313" key="3">
    <source>
        <dbReference type="Ensembl" id="ENSSRHP00000067646.1"/>
    </source>
</evidence>
<keyword evidence="4" id="KW-1185">Reference proteome</keyword>
<dbReference type="Pfam" id="PF00048">
    <property type="entry name" value="IL8"/>
    <property type="match status" value="1"/>
</dbReference>
<dbReference type="Ensembl" id="ENSSRHT00000069489.1">
    <property type="protein sequence ID" value="ENSSRHP00000067646.1"/>
    <property type="gene ID" value="ENSSRHG00000033595.1"/>
</dbReference>
<feature type="domain" description="Chemokine interleukin-8-like" evidence="2">
    <location>
        <begin position="8"/>
        <end position="68"/>
    </location>
</feature>
<dbReference type="SUPFAM" id="SSF54117">
    <property type="entry name" value="Interleukin 8-like chemokines"/>
    <property type="match status" value="1"/>
</dbReference>
<dbReference type="CDD" id="cd00169">
    <property type="entry name" value="Chemokine"/>
    <property type="match status" value="1"/>
</dbReference>
<name>A0A673KPF3_9TELE</name>
<dbReference type="InterPro" id="IPR036048">
    <property type="entry name" value="Interleukin_8-like_sf"/>
</dbReference>
<keyword evidence="1" id="KW-0202">Cytokine</keyword>
<protein>
    <recommendedName>
        <fullName evidence="2">Chemokine interleukin-8-like domain-containing protein</fullName>
    </recommendedName>
</protein>
<accession>A0A673KPF3</accession>
<evidence type="ECO:0000259" key="2">
    <source>
        <dbReference type="SMART" id="SM00199"/>
    </source>
</evidence>
<dbReference type="Proteomes" id="UP000472270">
    <property type="component" value="Unassembled WGS sequence"/>
</dbReference>
<sequence length="100" mass="11975">MSLFCLLDTYCCTHYVNRVRFSTRNRVTSYSIQKPNGRCNIPAVVVDRDHKFCANPQEYWVRILMERVDEMLRGSIKGRKLHNSEWRHRTHNDAIKCFKL</sequence>
<proteinExistence type="predicted"/>
<dbReference type="GO" id="GO:0006955">
    <property type="term" value="P:immune response"/>
    <property type="evidence" value="ECO:0007669"/>
    <property type="project" value="InterPro"/>
</dbReference>
<dbReference type="AlphaFoldDB" id="A0A673KPF3"/>
<reference evidence="3" key="2">
    <citation type="submission" date="2025-09" db="UniProtKB">
        <authorList>
            <consortium name="Ensembl"/>
        </authorList>
    </citation>
    <scope>IDENTIFICATION</scope>
</reference>
<dbReference type="GO" id="GO:0005615">
    <property type="term" value="C:extracellular space"/>
    <property type="evidence" value="ECO:0007669"/>
    <property type="project" value="UniProtKB-KW"/>
</dbReference>
<dbReference type="GO" id="GO:0008009">
    <property type="term" value="F:chemokine activity"/>
    <property type="evidence" value="ECO:0007669"/>
    <property type="project" value="InterPro"/>
</dbReference>
<dbReference type="Gene3D" id="2.40.50.40">
    <property type="match status" value="1"/>
</dbReference>
<organism evidence="3 4">
    <name type="scientific">Sinocyclocheilus rhinocerous</name>
    <dbReference type="NCBI Taxonomy" id="307959"/>
    <lineage>
        <taxon>Eukaryota</taxon>
        <taxon>Metazoa</taxon>
        <taxon>Chordata</taxon>
        <taxon>Craniata</taxon>
        <taxon>Vertebrata</taxon>
        <taxon>Euteleostomi</taxon>
        <taxon>Actinopterygii</taxon>
        <taxon>Neopterygii</taxon>
        <taxon>Teleostei</taxon>
        <taxon>Ostariophysi</taxon>
        <taxon>Cypriniformes</taxon>
        <taxon>Cyprinidae</taxon>
        <taxon>Cyprininae</taxon>
        <taxon>Sinocyclocheilus</taxon>
    </lineage>
</organism>
<dbReference type="SMART" id="SM00199">
    <property type="entry name" value="SCY"/>
    <property type="match status" value="1"/>
</dbReference>